<dbReference type="GeneID" id="56350230"/>
<evidence type="ECO:0000313" key="2">
    <source>
        <dbReference type="EMBL" id="KLV27767.1"/>
    </source>
</evidence>
<keyword evidence="3" id="KW-1185">Reference proteome</keyword>
<dbReference type="AlphaFoldDB" id="A0A0J1IP69"/>
<evidence type="ECO:0000256" key="1">
    <source>
        <dbReference type="SAM" id="SignalP"/>
    </source>
</evidence>
<feature type="chain" id="PRO_5038464936" description="DUF1002 domain-containing protein" evidence="1">
    <location>
        <begin position="24"/>
        <end position="288"/>
    </location>
</feature>
<proteinExistence type="predicted"/>
<keyword evidence="1" id="KW-0732">Signal</keyword>
<gene>
    <name evidence="2" type="ORF">ABW02_02365</name>
</gene>
<reference evidence="2 3" key="1">
    <citation type="submission" date="2015-05" db="EMBL/GenBank/DDBJ databases">
        <title>Whole genome sequence and identification of bacterial endophytes from Costus igneus.</title>
        <authorList>
            <person name="Lee Y.P."/>
            <person name="Gan H.M."/>
            <person name="Eng W."/>
            <person name="Wheatley M.S."/>
            <person name="Caraballo A."/>
            <person name="Polter S."/>
            <person name="Savka M.A."/>
            <person name="Hudson A.O."/>
        </authorList>
    </citation>
    <scope>NUCLEOTIDE SEQUENCE [LARGE SCALE GENOMIC DNA]</scope>
    <source>
        <strain evidence="2 3">RIT379</strain>
    </source>
</reference>
<evidence type="ECO:0008006" key="4">
    <source>
        <dbReference type="Google" id="ProtNLM"/>
    </source>
</evidence>
<feature type="signal peptide" evidence="1">
    <location>
        <begin position="1"/>
        <end position="23"/>
    </location>
</feature>
<sequence length="288" mass="31709">MKKNKWIWMVLAFLLLIPIPAYADVAVGDMIVTLGENLTAEQKQLLLTEMKAPEDAEIITVSNKEEHQYLGKYISKSLIGTRAISSSAITIGDKGTGIQVTTKNINWVTDEMYINALITAGVKDAKIYITAPIEVSGTAALTGIIKAYEVSTDTVIPEDVKQAANEEMVETANLGEDIGQEEATALMAKVKEQIAEQKPKTVEEIQTIIQDSAKELNISLTDEQLQSLISFFNKLKELNIDWNQVGNQLSEAKDKLTGYLESEEGKGFLAKIKEVFTSIVEAIKSFFS</sequence>
<dbReference type="PATRIC" id="fig|1397.4.peg.1727"/>
<organism evidence="2 3">
    <name type="scientific">Niallia circulans</name>
    <name type="common">Bacillus circulans</name>
    <dbReference type="NCBI Taxonomy" id="1397"/>
    <lineage>
        <taxon>Bacteria</taxon>
        <taxon>Bacillati</taxon>
        <taxon>Bacillota</taxon>
        <taxon>Bacilli</taxon>
        <taxon>Bacillales</taxon>
        <taxon>Bacillaceae</taxon>
        <taxon>Niallia</taxon>
    </lineage>
</organism>
<dbReference type="InterPro" id="IPR009343">
    <property type="entry name" value="DUF1002"/>
</dbReference>
<comment type="caution">
    <text evidence="2">The sequence shown here is derived from an EMBL/GenBank/DDBJ whole genome shotgun (WGS) entry which is preliminary data.</text>
</comment>
<dbReference type="Pfam" id="PF06207">
    <property type="entry name" value="DUF1002"/>
    <property type="match status" value="1"/>
</dbReference>
<dbReference type="OrthoDB" id="9810153at2"/>
<dbReference type="Proteomes" id="UP000036045">
    <property type="component" value="Unassembled WGS sequence"/>
</dbReference>
<evidence type="ECO:0000313" key="3">
    <source>
        <dbReference type="Proteomes" id="UP000036045"/>
    </source>
</evidence>
<accession>A0A0J1IP69</accession>
<name>A0A0J1IP69_NIACI</name>
<dbReference type="EMBL" id="LDPH01000002">
    <property type="protein sequence ID" value="KLV27767.1"/>
    <property type="molecule type" value="Genomic_DNA"/>
</dbReference>
<protein>
    <recommendedName>
        <fullName evidence="4">DUF1002 domain-containing protein</fullName>
    </recommendedName>
</protein>
<dbReference type="RefSeq" id="WP_047940322.1">
    <property type="nucleotide sequence ID" value="NZ_CP053989.1"/>
</dbReference>